<dbReference type="InterPro" id="IPR050090">
    <property type="entry name" value="Tyrosine_recombinase_XerCD"/>
</dbReference>
<dbReference type="GO" id="GO:0003677">
    <property type="term" value="F:DNA binding"/>
    <property type="evidence" value="ECO:0007669"/>
    <property type="project" value="InterPro"/>
</dbReference>
<dbReference type="Gene3D" id="1.10.443.10">
    <property type="entry name" value="Intergrase catalytic core"/>
    <property type="match status" value="1"/>
</dbReference>
<evidence type="ECO:0000313" key="4">
    <source>
        <dbReference type="Proteomes" id="UP000011688"/>
    </source>
</evidence>
<dbReference type="SUPFAM" id="SSF56349">
    <property type="entry name" value="DNA breaking-rejoining enzymes"/>
    <property type="match status" value="1"/>
</dbReference>
<sequence length="205" mass="23310">MPSNPDVEHSDEFSRARTWLKPNQIERLRDVCLSEVVAPYLQDRNEVIVALLYDAGLRAGELCALEVNYLDLENGTVYLPSAIQKGSPPPATLELKPETVRLLRRYLRDRWKNTTALFPTRSSDRITTRSLQRLIEKLAVEANVRPLLAGGGIGEPTDVTPHTLRHSVAYRIIQIDGGRLEDVQLRLRHANRQTTDQIYSHLIPR</sequence>
<reference evidence="3 4" key="1">
    <citation type="journal article" date="2014" name="PLoS Genet.">
        <title>Phylogenetically driven sequencing of extremely halophilic archaea reveals strategies for static and dynamic osmo-response.</title>
        <authorList>
            <person name="Becker E.A."/>
            <person name="Seitzer P.M."/>
            <person name="Tritt A."/>
            <person name="Larsen D."/>
            <person name="Krusor M."/>
            <person name="Yao A.I."/>
            <person name="Wu D."/>
            <person name="Madern D."/>
            <person name="Eisen J.A."/>
            <person name="Darling A.E."/>
            <person name="Facciotti M.T."/>
        </authorList>
    </citation>
    <scope>NUCLEOTIDE SEQUENCE [LARGE SCALE GENOMIC DNA]</scope>
    <source>
        <strain evidence="3 4">DSM 10524</strain>
    </source>
</reference>
<dbReference type="PANTHER" id="PTHR30349:SF64">
    <property type="entry name" value="PROPHAGE INTEGRASE INTD-RELATED"/>
    <property type="match status" value="1"/>
</dbReference>
<dbReference type="OrthoDB" id="142231at2157"/>
<evidence type="ECO:0000256" key="1">
    <source>
        <dbReference type="ARBA" id="ARBA00023172"/>
    </source>
</evidence>
<keyword evidence="1" id="KW-0233">DNA recombination</keyword>
<dbReference type="InterPro" id="IPR013762">
    <property type="entry name" value="Integrase-like_cat_sf"/>
</dbReference>
<dbReference type="CDD" id="cd00397">
    <property type="entry name" value="DNA_BRE_C"/>
    <property type="match status" value="1"/>
</dbReference>
<dbReference type="GO" id="GO:0006310">
    <property type="term" value="P:DNA recombination"/>
    <property type="evidence" value="ECO:0007669"/>
    <property type="project" value="UniProtKB-KW"/>
</dbReference>
<dbReference type="AlphaFoldDB" id="L9WW13"/>
<dbReference type="Pfam" id="PF00589">
    <property type="entry name" value="Phage_integrase"/>
    <property type="match status" value="1"/>
</dbReference>
<protein>
    <submittedName>
        <fullName evidence="3">Integrase family protein</fullName>
    </submittedName>
</protein>
<proteinExistence type="predicted"/>
<dbReference type="eggNOG" id="arCOG01241">
    <property type="taxonomic scope" value="Archaea"/>
</dbReference>
<dbReference type="InterPro" id="IPR011010">
    <property type="entry name" value="DNA_brk_join_enz"/>
</dbReference>
<evidence type="ECO:0000259" key="2">
    <source>
        <dbReference type="PROSITE" id="PS51898"/>
    </source>
</evidence>
<gene>
    <name evidence="3" type="ORF">C491_20936</name>
</gene>
<organism evidence="3 4">
    <name type="scientific">Natronococcus amylolyticus DSM 10524</name>
    <dbReference type="NCBI Taxonomy" id="1227497"/>
    <lineage>
        <taxon>Archaea</taxon>
        <taxon>Methanobacteriati</taxon>
        <taxon>Methanobacteriota</taxon>
        <taxon>Stenosarchaea group</taxon>
        <taxon>Halobacteria</taxon>
        <taxon>Halobacteriales</taxon>
        <taxon>Natrialbaceae</taxon>
        <taxon>Natronococcus</taxon>
    </lineage>
</organism>
<keyword evidence="4" id="KW-1185">Reference proteome</keyword>
<feature type="domain" description="Tyr recombinase" evidence="2">
    <location>
        <begin position="15"/>
        <end position="205"/>
    </location>
</feature>
<comment type="caution">
    <text evidence="3">The sequence shown here is derived from an EMBL/GenBank/DDBJ whole genome shotgun (WGS) entry which is preliminary data.</text>
</comment>
<dbReference type="GO" id="GO:0015074">
    <property type="term" value="P:DNA integration"/>
    <property type="evidence" value="ECO:0007669"/>
    <property type="project" value="InterPro"/>
</dbReference>
<evidence type="ECO:0000313" key="3">
    <source>
        <dbReference type="EMBL" id="ELY53645.1"/>
    </source>
</evidence>
<accession>L9WW13</accession>
<name>L9WW13_9EURY</name>
<dbReference type="PANTHER" id="PTHR30349">
    <property type="entry name" value="PHAGE INTEGRASE-RELATED"/>
    <property type="match status" value="1"/>
</dbReference>
<dbReference type="EMBL" id="AOIB01000042">
    <property type="protein sequence ID" value="ELY53645.1"/>
    <property type="molecule type" value="Genomic_DNA"/>
</dbReference>
<dbReference type="RefSeq" id="WP_005559789.1">
    <property type="nucleotide sequence ID" value="NZ_AOIB01000042.1"/>
</dbReference>
<dbReference type="InterPro" id="IPR002104">
    <property type="entry name" value="Integrase_catalytic"/>
</dbReference>
<dbReference type="PROSITE" id="PS51898">
    <property type="entry name" value="TYR_RECOMBINASE"/>
    <property type="match status" value="1"/>
</dbReference>
<dbReference type="Proteomes" id="UP000011688">
    <property type="component" value="Unassembled WGS sequence"/>
</dbReference>